<dbReference type="Proteomes" id="UP000029085">
    <property type="component" value="Unassembled WGS sequence"/>
</dbReference>
<dbReference type="OrthoDB" id="5786478at2"/>
<evidence type="ECO:0000313" key="2">
    <source>
        <dbReference type="Proteomes" id="UP000029085"/>
    </source>
</evidence>
<dbReference type="CDD" id="cd05325">
    <property type="entry name" value="carb_red_sniffer_like_SDR_c"/>
    <property type="match status" value="1"/>
</dbReference>
<evidence type="ECO:0000313" key="1">
    <source>
        <dbReference type="EMBL" id="KFL36239.1"/>
    </source>
</evidence>
<dbReference type="Gene3D" id="3.40.50.720">
    <property type="entry name" value="NAD(P)-binding Rossmann-like Domain"/>
    <property type="match status" value="1"/>
</dbReference>
<dbReference type="PATRIC" id="fig|1121014.3.peg.1878"/>
<dbReference type="EMBL" id="AVCJ01000023">
    <property type="protein sequence ID" value="KFL36239.1"/>
    <property type="molecule type" value="Genomic_DNA"/>
</dbReference>
<dbReference type="PRINTS" id="PR00081">
    <property type="entry name" value="GDHRDH"/>
</dbReference>
<name>A0A087MH86_9GAMM</name>
<reference evidence="1 2" key="2">
    <citation type="journal article" date="2015" name="Stand. Genomic Sci.">
        <title>High quality draft genomic sequence of Arenimonas donghaensis DSM 18148(T).</title>
        <authorList>
            <person name="Chen F."/>
            <person name="Wang H."/>
            <person name="Cao Y."/>
            <person name="Li X."/>
            <person name="Wang G."/>
        </authorList>
    </citation>
    <scope>NUCLEOTIDE SEQUENCE [LARGE SCALE GENOMIC DNA]</scope>
    <source>
        <strain evidence="1 2">HO3-R19</strain>
    </source>
</reference>
<dbReference type="InterPro" id="IPR002347">
    <property type="entry name" value="SDR_fam"/>
</dbReference>
<dbReference type="PANTHER" id="PTHR45458">
    <property type="entry name" value="SHORT-CHAIN DEHYDROGENASE/REDUCTASE SDR"/>
    <property type="match status" value="1"/>
</dbReference>
<evidence type="ECO:0008006" key="3">
    <source>
        <dbReference type="Google" id="ProtNLM"/>
    </source>
</evidence>
<dbReference type="InterPro" id="IPR052184">
    <property type="entry name" value="SDR_enzymes"/>
</dbReference>
<dbReference type="GO" id="GO:0016616">
    <property type="term" value="F:oxidoreductase activity, acting on the CH-OH group of donors, NAD or NADP as acceptor"/>
    <property type="evidence" value="ECO:0007669"/>
    <property type="project" value="TreeGrafter"/>
</dbReference>
<dbReference type="Pfam" id="PF00106">
    <property type="entry name" value="adh_short"/>
    <property type="match status" value="1"/>
</dbReference>
<sequence>MDVKSARTIVVTGANRGLGLEFTRQLLARGERVVAGCRQPGHADALTELAGAHPGHLHVAPLDVADARSRQAFVAEVAASHEAVDLLVNNAGVLPAGEKFGALDADVLEHTLRVNTVAPLMLAQALAPLLAKGRKPRVFNLSSRLGAIALAQSFGTPSYAISKAALNMATVQMAHALKPMGIGVLAASPGWVRTEMGGSNAPVTASESVRDLLDMLDRREDLGAGEFVGRDGEVLPW</sequence>
<protein>
    <recommendedName>
        <fullName evidence="3">Short-chain dehydrogenase</fullName>
    </recommendedName>
</protein>
<dbReference type="SUPFAM" id="SSF51735">
    <property type="entry name" value="NAD(P)-binding Rossmann-fold domains"/>
    <property type="match status" value="1"/>
</dbReference>
<accession>A0A087MH86</accession>
<comment type="caution">
    <text evidence="1">The sequence shown here is derived from an EMBL/GenBank/DDBJ whole genome shotgun (WGS) entry which is preliminary data.</text>
</comment>
<dbReference type="InterPro" id="IPR036291">
    <property type="entry name" value="NAD(P)-bd_dom_sf"/>
</dbReference>
<dbReference type="STRING" id="1121014.N788_04945"/>
<keyword evidence="2" id="KW-1185">Reference proteome</keyword>
<reference evidence="2" key="1">
    <citation type="submission" date="2013-08" db="EMBL/GenBank/DDBJ databases">
        <title>Genome sequencing of Arenimonas donghaensis.</title>
        <authorList>
            <person name="Chen F."/>
            <person name="Wang G."/>
        </authorList>
    </citation>
    <scope>NUCLEOTIDE SEQUENCE [LARGE SCALE GENOMIC DNA]</scope>
    <source>
        <strain evidence="2">HO3-R19</strain>
    </source>
</reference>
<proteinExistence type="predicted"/>
<organism evidence="1 2">
    <name type="scientific">Arenimonas donghaensis DSM 18148 = HO3-R19</name>
    <dbReference type="NCBI Taxonomy" id="1121014"/>
    <lineage>
        <taxon>Bacteria</taxon>
        <taxon>Pseudomonadati</taxon>
        <taxon>Pseudomonadota</taxon>
        <taxon>Gammaproteobacteria</taxon>
        <taxon>Lysobacterales</taxon>
        <taxon>Lysobacteraceae</taxon>
        <taxon>Arenimonas</taxon>
    </lineage>
</organism>
<gene>
    <name evidence="1" type="ORF">N788_04945</name>
</gene>
<dbReference type="PANTHER" id="PTHR45458:SF1">
    <property type="entry name" value="SHORT CHAIN DEHYDROGENASE"/>
    <property type="match status" value="1"/>
</dbReference>
<dbReference type="AlphaFoldDB" id="A0A087MH86"/>